<evidence type="ECO:0000313" key="3">
    <source>
        <dbReference type="Proteomes" id="UP001333110"/>
    </source>
</evidence>
<reference evidence="2 3" key="1">
    <citation type="journal article" date="2023" name="J. Hered.">
        <title>Chromosome-level genome of the wood stork (Mycteria americana) provides insight into avian chromosome evolution.</title>
        <authorList>
            <person name="Flamio R. Jr."/>
            <person name="Ramstad K.M."/>
        </authorList>
    </citation>
    <scope>NUCLEOTIDE SEQUENCE [LARGE SCALE GENOMIC DNA]</scope>
    <source>
        <strain evidence="2">JAX WOST 10</strain>
    </source>
</reference>
<proteinExistence type="predicted"/>
<gene>
    <name evidence="2" type="ORF">QYF61_008925</name>
</gene>
<evidence type="ECO:0000256" key="1">
    <source>
        <dbReference type="SAM" id="MobiDB-lite"/>
    </source>
</evidence>
<evidence type="ECO:0000313" key="2">
    <source>
        <dbReference type="EMBL" id="KAK4809373.1"/>
    </source>
</evidence>
<dbReference type="Proteomes" id="UP001333110">
    <property type="component" value="Unassembled WGS sequence"/>
</dbReference>
<sequence>MGGVFGKNKRLRVFPKGVILYKTKGKKTSGTTRVFRDASTWTGENHFHSARIGRTPKGPEPSVAELALDTPESEPAAQAKRDGGEQAASLCAQDAEGQSSVTARDAQDVEVSQDPEAKPGTEVMQHQELTEQTTQEAQSARSPWESSKTAAVLHPAGGSIPNEQLGCEDHEVIPLTQTTVKAEVHVSADVQGGLGKVQSAIVESELLTGAEPEAGVVCVSEETCVGKTHREVPVQKAADSSAALCTTEELERPWKTTEAREGITNVQRSAEELAVEEKVCCAAKAPPDLQLEQDTEVPVTEDMEEKAFEPEQAEEMAEVCDDGQTPKEIPSCLAETQAALQDKEKIKASNGGKPEEC</sequence>
<feature type="compositionally biased region" description="Low complexity" evidence="1">
    <location>
        <begin position="126"/>
        <end position="138"/>
    </location>
</feature>
<feature type="region of interest" description="Disordered" evidence="1">
    <location>
        <begin position="296"/>
        <end position="328"/>
    </location>
</feature>
<feature type="compositionally biased region" description="Acidic residues" evidence="1">
    <location>
        <begin position="311"/>
        <end position="321"/>
    </location>
</feature>
<name>A0AAN7RVS1_MYCAM</name>
<dbReference type="EMBL" id="JAUNZN010000021">
    <property type="protein sequence ID" value="KAK4809373.1"/>
    <property type="molecule type" value="Genomic_DNA"/>
</dbReference>
<protein>
    <submittedName>
        <fullName evidence="2">Uncharacterized protein</fullName>
    </submittedName>
</protein>
<keyword evidence="3" id="KW-1185">Reference proteome</keyword>
<feature type="compositionally biased region" description="Polar residues" evidence="1">
    <location>
        <begin position="139"/>
        <end position="149"/>
    </location>
</feature>
<comment type="caution">
    <text evidence="2">The sequence shown here is derived from an EMBL/GenBank/DDBJ whole genome shotgun (WGS) entry which is preliminary data.</text>
</comment>
<organism evidence="2 3">
    <name type="scientific">Mycteria americana</name>
    <name type="common">Wood stork</name>
    <dbReference type="NCBI Taxonomy" id="33587"/>
    <lineage>
        <taxon>Eukaryota</taxon>
        <taxon>Metazoa</taxon>
        <taxon>Chordata</taxon>
        <taxon>Craniata</taxon>
        <taxon>Vertebrata</taxon>
        <taxon>Euteleostomi</taxon>
        <taxon>Archelosauria</taxon>
        <taxon>Archosauria</taxon>
        <taxon>Dinosauria</taxon>
        <taxon>Saurischia</taxon>
        <taxon>Theropoda</taxon>
        <taxon>Coelurosauria</taxon>
        <taxon>Aves</taxon>
        <taxon>Neognathae</taxon>
        <taxon>Neoaves</taxon>
        <taxon>Aequornithes</taxon>
        <taxon>Ciconiiformes</taxon>
        <taxon>Ciconiidae</taxon>
        <taxon>Mycteria</taxon>
    </lineage>
</organism>
<feature type="region of interest" description="Disordered" evidence="1">
    <location>
        <begin position="68"/>
        <end position="150"/>
    </location>
</feature>
<dbReference type="AlphaFoldDB" id="A0AAN7RVS1"/>
<accession>A0AAN7RVS1</accession>